<comment type="similarity">
    <text evidence="2">Belongs to the protein kinase superfamily. CAMK Ser/Thr protein kinase family. NIM1 subfamily.</text>
</comment>
<dbReference type="InterPro" id="IPR000719">
    <property type="entry name" value="Prot_kinase_dom"/>
</dbReference>
<sequence>MSFSPPTSFSSRVARHRDPKMVGHWKVGRTIGSGASGRVKLARHAKTGTMAAVKIIPKTVLFSHMSRLNDLEEENERTELALQREIVIMKLIDHPNIMKLYDVYDTSEKLFLILEHVQGGELFDYLCDQGRLSNSEALGYFQQIMSAVDYLHCFSIVHRDLKPENILLDDKKQIRLADFGMAAWEPDRLLETSCGSPHYAAPEVISAIPYDGAPADIWSCGVILFAMLAGRLPFDHHDPDELLQVIMIGEFEMVMDIDPDAQDLLMQMLAKEITMRITMDDIHRHPWFVSRTPKIEDRHPVALYDFSTPLHSRDAIDLEALGHLRTLWPNDSNDEIVASLLSNDRNWQKGLYQLLVAYREKAQRQIAQAESAAREEREQQKFERRTRRADARYQTLAEPMVTPSPSSLPPRASPPTPRRARRGSLSATPSDESLFFTRPGAPRIELQSPSDSERSPVRPPLVVPVHQNSEVQVFFKQVADRIDELYERTESSPTCSPNMTLMQEIMAQTTGQSSTSTLSSIRPLTISRRKKRNGPTARGLDKENEPEVKGFMVVEKPHVRIVEPTKGKLKKRHTITKKKKEKNTTAGITSSSPESKNNWLPQVFRFKNSSVLTLTSEHDMQTTRNECRRLLMAANVSVAELGATGMILKCRLEETGGFGKVGLMKAVKFRVDVSSEGVLVQHEKGSMDSFKEVCKRLQRDWVLDVPGARTPLQVASLPGRGVLVN</sequence>
<dbReference type="GO" id="GO:0004674">
    <property type="term" value="F:protein serine/threonine kinase activity"/>
    <property type="evidence" value="ECO:0007669"/>
    <property type="project" value="UniProtKB-KW"/>
</dbReference>
<dbReference type="InterPro" id="IPR011009">
    <property type="entry name" value="Kinase-like_dom_sf"/>
</dbReference>
<evidence type="ECO:0000256" key="7">
    <source>
        <dbReference type="ARBA" id="ARBA00022741"/>
    </source>
</evidence>
<gene>
    <name evidence="16" type="ORF">CYLTODRAFT_490742</name>
</gene>
<dbReference type="FunFam" id="1.10.510.10:FF:000394">
    <property type="entry name" value="Serine/threonine-protein kinase HSL1"/>
    <property type="match status" value="1"/>
</dbReference>
<feature type="coiled-coil region" evidence="13">
    <location>
        <begin position="61"/>
        <end position="88"/>
    </location>
</feature>
<proteinExistence type="inferred from homology"/>
<dbReference type="InterPro" id="IPR017441">
    <property type="entry name" value="Protein_kinase_ATP_BS"/>
</dbReference>
<dbReference type="SUPFAM" id="SSF56112">
    <property type="entry name" value="Protein kinase-like (PK-like)"/>
    <property type="match status" value="1"/>
</dbReference>
<keyword evidence="8 16" id="KW-0418">Kinase</keyword>
<dbReference type="InterPro" id="IPR008271">
    <property type="entry name" value="Ser/Thr_kinase_AS"/>
</dbReference>
<feature type="region of interest" description="Disordered" evidence="14">
    <location>
        <begin position="369"/>
        <end position="459"/>
    </location>
</feature>
<dbReference type="PROSITE" id="PS00107">
    <property type="entry name" value="PROTEIN_KINASE_ATP"/>
    <property type="match status" value="1"/>
</dbReference>
<dbReference type="PANTHER" id="PTHR24346">
    <property type="entry name" value="MAP/MICROTUBULE AFFINITY-REGULATING KINASE"/>
    <property type="match status" value="1"/>
</dbReference>
<evidence type="ECO:0000256" key="10">
    <source>
        <dbReference type="ARBA" id="ARBA00047899"/>
    </source>
</evidence>
<evidence type="ECO:0000256" key="1">
    <source>
        <dbReference type="ARBA" id="ARBA00004266"/>
    </source>
</evidence>
<comment type="catalytic activity">
    <reaction evidence="10">
        <text>L-threonyl-[protein] + ATP = O-phospho-L-threonyl-[protein] + ADP + H(+)</text>
        <dbReference type="Rhea" id="RHEA:46608"/>
        <dbReference type="Rhea" id="RHEA-COMP:11060"/>
        <dbReference type="Rhea" id="RHEA-COMP:11605"/>
        <dbReference type="ChEBI" id="CHEBI:15378"/>
        <dbReference type="ChEBI" id="CHEBI:30013"/>
        <dbReference type="ChEBI" id="CHEBI:30616"/>
        <dbReference type="ChEBI" id="CHEBI:61977"/>
        <dbReference type="ChEBI" id="CHEBI:456216"/>
        <dbReference type="EC" id="2.7.11.1"/>
    </reaction>
</comment>
<feature type="compositionally biased region" description="Pro residues" evidence="14">
    <location>
        <begin position="406"/>
        <end position="417"/>
    </location>
</feature>
<feature type="compositionally biased region" description="Basic residues" evidence="14">
    <location>
        <begin position="567"/>
        <end position="581"/>
    </location>
</feature>
<evidence type="ECO:0000313" key="17">
    <source>
        <dbReference type="Proteomes" id="UP000054007"/>
    </source>
</evidence>
<dbReference type="AlphaFoldDB" id="A0A0D7BAS1"/>
<protein>
    <recommendedName>
        <fullName evidence="3">non-specific serine/threonine protein kinase</fullName>
        <ecNumber evidence="3">2.7.11.1</ecNumber>
    </recommendedName>
</protein>
<dbReference type="PANTHER" id="PTHR24346:SF30">
    <property type="entry name" value="MATERNAL EMBRYONIC LEUCINE ZIPPER KINASE"/>
    <property type="match status" value="1"/>
</dbReference>
<dbReference type="PROSITE" id="PS00108">
    <property type="entry name" value="PROTEIN_KINASE_ST"/>
    <property type="match status" value="1"/>
</dbReference>
<reference evidence="16 17" key="1">
    <citation type="journal article" date="2015" name="Fungal Genet. Biol.">
        <title>Evolution of novel wood decay mechanisms in Agaricales revealed by the genome sequences of Fistulina hepatica and Cylindrobasidium torrendii.</title>
        <authorList>
            <person name="Floudas D."/>
            <person name="Held B.W."/>
            <person name="Riley R."/>
            <person name="Nagy L.G."/>
            <person name="Koehler G."/>
            <person name="Ransdell A.S."/>
            <person name="Younus H."/>
            <person name="Chow J."/>
            <person name="Chiniquy J."/>
            <person name="Lipzen A."/>
            <person name="Tritt A."/>
            <person name="Sun H."/>
            <person name="Haridas S."/>
            <person name="LaButti K."/>
            <person name="Ohm R.A."/>
            <person name="Kues U."/>
            <person name="Blanchette R.A."/>
            <person name="Grigoriev I.V."/>
            <person name="Minto R.E."/>
            <person name="Hibbett D.S."/>
        </authorList>
    </citation>
    <scope>NUCLEOTIDE SEQUENCE [LARGE SCALE GENOMIC DNA]</scope>
    <source>
        <strain evidence="16 17">FP15055 ss-10</strain>
    </source>
</reference>
<dbReference type="EC" id="2.7.11.1" evidence="3"/>
<evidence type="ECO:0000313" key="16">
    <source>
        <dbReference type="EMBL" id="KIY67315.1"/>
    </source>
</evidence>
<feature type="binding site" evidence="12">
    <location>
        <position position="54"/>
    </location>
    <ligand>
        <name>ATP</name>
        <dbReference type="ChEBI" id="CHEBI:30616"/>
    </ligand>
</feature>
<feature type="region of interest" description="Disordered" evidence="14">
    <location>
        <begin position="566"/>
        <end position="594"/>
    </location>
</feature>
<dbReference type="GO" id="GO:0005935">
    <property type="term" value="C:cellular bud neck"/>
    <property type="evidence" value="ECO:0007669"/>
    <property type="project" value="UniProtKB-SubCell"/>
</dbReference>
<evidence type="ECO:0000256" key="14">
    <source>
        <dbReference type="SAM" id="MobiDB-lite"/>
    </source>
</evidence>
<dbReference type="PROSITE" id="PS50011">
    <property type="entry name" value="PROTEIN_KINASE_DOM"/>
    <property type="match status" value="1"/>
</dbReference>
<feature type="compositionally biased region" description="Basic and acidic residues" evidence="14">
    <location>
        <begin position="372"/>
        <end position="391"/>
    </location>
</feature>
<evidence type="ECO:0000259" key="15">
    <source>
        <dbReference type="PROSITE" id="PS50011"/>
    </source>
</evidence>
<dbReference type="EMBL" id="KN880529">
    <property type="protein sequence ID" value="KIY67315.1"/>
    <property type="molecule type" value="Genomic_DNA"/>
</dbReference>
<evidence type="ECO:0000256" key="5">
    <source>
        <dbReference type="ARBA" id="ARBA00022553"/>
    </source>
</evidence>
<evidence type="ECO:0000256" key="9">
    <source>
        <dbReference type="ARBA" id="ARBA00022840"/>
    </source>
</evidence>
<dbReference type="OrthoDB" id="193931at2759"/>
<evidence type="ECO:0000256" key="8">
    <source>
        <dbReference type="ARBA" id="ARBA00022777"/>
    </source>
</evidence>
<keyword evidence="7 12" id="KW-0547">Nucleotide-binding</keyword>
<comment type="subcellular location">
    <subcellularLocation>
        <location evidence="1">Bud neck</location>
    </subcellularLocation>
</comment>
<comment type="catalytic activity">
    <reaction evidence="11">
        <text>L-seryl-[protein] + ATP = O-phospho-L-seryl-[protein] + ADP + H(+)</text>
        <dbReference type="Rhea" id="RHEA:17989"/>
        <dbReference type="Rhea" id="RHEA-COMP:9863"/>
        <dbReference type="Rhea" id="RHEA-COMP:11604"/>
        <dbReference type="ChEBI" id="CHEBI:15378"/>
        <dbReference type="ChEBI" id="CHEBI:29999"/>
        <dbReference type="ChEBI" id="CHEBI:30616"/>
        <dbReference type="ChEBI" id="CHEBI:83421"/>
        <dbReference type="ChEBI" id="CHEBI:456216"/>
        <dbReference type="EC" id="2.7.11.1"/>
    </reaction>
</comment>
<accession>A0A0D7BAS1</accession>
<keyword evidence="9 12" id="KW-0067">ATP-binding</keyword>
<dbReference type="STRING" id="1314674.A0A0D7BAS1"/>
<evidence type="ECO:0000256" key="6">
    <source>
        <dbReference type="ARBA" id="ARBA00022679"/>
    </source>
</evidence>
<evidence type="ECO:0000256" key="13">
    <source>
        <dbReference type="SAM" id="Coils"/>
    </source>
</evidence>
<feature type="domain" description="Protein kinase" evidence="15">
    <location>
        <begin position="25"/>
        <end position="288"/>
    </location>
</feature>
<keyword evidence="17" id="KW-1185">Reference proteome</keyword>
<evidence type="ECO:0000256" key="3">
    <source>
        <dbReference type="ARBA" id="ARBA00012513"/>
    </source>
</evidence>
<evidence type="ECO:0000256" key="12">
    <source>
        <dbReference type="PROSITE-ProRule" id="PRU10141"/>
    </source>
</evidence>
<evidence type="ECO:0000256" key="2">
    <source>
        <dbReference type="ARBA" id="ARBA00010791"/>
    </source>
</evidence>
<dbReference type="SMART" id="SM00220">
    <property type="entry name" value="S_TKc"/>
    <property type="match status" value="1"/>
</dbReference>
<keyword evidence="13" id="KW-0175">Coiled coil</keyword>
<evidence type="ECO:0000256" key="11">
    <source>
        <dbReference type="ARBA" id="ARBA00048679"/>
    </source>
</evidence>
<keyword evidence="6" id="KW-0808">Transferase</keyword>
<keyword evidence="4" id="KW-0723">Serine/threonine-protein kinase</keyword>
<dbReference type="Gene3D" id="1.10.510.10">
    <property type="entry name" value="Transferase(Phosphotransferase) domain 1"/>
    <property type="match status" value="1"/>
</dbReference>
<evidence type="ECO:0000256" key="4">
    <source>
        <dbReference type="ARBA" id="ARBA00022527"/>
    </source>
</evidence>
<keyword evidence="5" id="KW-0597">Phosphoprotein</keyword>
<dbReference type="GO" id="GO:0035556">
    <property type="term" value="P:intracellular signal transduction"/>
    <property type="evidence" value="ECO:0007669"/>
    <property type="project" value="TreeGrafter"/>
</dbReference>
<name>A0A0D7BAS1_9AGAR</name>
<dbReference type="Pfam" id="PF00069">
    <property type="entry name" value="Pkinase"/>
    <property type="match status" value="1"/>
</dbReference>
<dbReference type="GO" id="GO:0005524">
    <property type="term" value="F:ATP binding"/>
    <property type="evidence" value="ECO:0007669"/>
    <property type="project" value="UniProtKB-UniRule"/>
</dbReference>
<dbReference type="Proteomes" id="UP000054007">
    <property type="component" value="Unassembled WGS sequence"/>
</dbReference>
<organism evidence="16 17">
    <name type="scientific">Cylindrobasidium torrendii FP15055 ss-10</name>
    <dbReference type="NCBI Taxonomy" id="1314674"/>
    <lineage>
        <taxon>Eukaryota</taxon>
        <taxon>Fungi</taxon>
        <taxon>Dikarya</taxon>
        <taxon>Basidiomycota</taxon>
        <taxon>Agaricomycotina</taxon>
        <taxon>Agaricomycetes</taxon>
        <taxon>Agaricomycetidae</taxon>
        <taxon>Agaricales</taxon>
        <taxon>Marasmiineae</taxon>
        <taxon>Physalacriaceae</taxon>
        <taxon>Cylindrobasidium</taxon>
    </lineage>
</organism>
<dbReference type="GO" id="GO:0005940">
    <property type="term" value="C:septin ring"/>
    <property type="evidence" value="ECO:0007669"/>
    <property type="project" value="UniProtKB-ARBA"/>
</dbReference>